<evidence type="ECO:0000256" key="1">
    <source>
        <dbReference type="SAM" id="Phobius"/>
    </source>
</evidence>
<dbReference type="SUPFAM" id="SSF103473">
    <property type="entry name" value="MFS general substrate transporter"/>
    <property type="match status" value="1"/>
</dbReference>
<accession>B8B5W9</accession>
<dbReference type="Gramene" id="BGIOSGA023720-TA">
    <property type="protein sequence ID" value="BGIOSGA023720-PA"/>
    <property type="gene ID" value="BGIOSGA023720"/>
</dbReference>
<keyword evidence="1" id="KW-0812">Transmembrane</keyword>
<evidence type="ECO:0000313" key="3">
    <source>
        <dbReference type="Proteomes" id="UP000007015"/>
    </source>
</evidence>
<feature type="transmembrane region" description="Helical" evidence="1">
    <location>
        <begin position="109"/>
        <end position="126"/>
    </location>
</feature>
<protein>
    <submittedName>
        <fullName evidence="2">Uncharacterized protein</fullName>
    </submittedName>
</protein>
<gene>
    <name evidence="2" type="ORF">OsI_27328</name>
</gene>
<keyword evidence="1" id="KW-1133">Transmembrane helix</keyword>
<evidence type="ECO:0000313" key="2">
    <source>
        <dbReference type="EMBL" id="EEC82683.1"/>
    </source>
</evidence>
<dbReference type="Proteomes" id="UP000007015">
    <property type="component" value="Chromosome 7"/>
</dbReference>
<feature type="transmembrane region" description="Helical" evidence="1">
    <location>
        <begin position="72"/>
        <end position="97"/>
    </location>
</feature>
<sequence length="127" mass="13986">MFSLMEIHVYEISSSVALLLTLLLIRILRDIWSGIDQRSKDSEVMHLFLIGLCITGFGMGMFFGGGPTLMSVFFPGDLCVFFIAIGLSVVSVGYRHAHPKGHFGIDDPLIVYTLVLLATTYIAGGWQ</sequence>
<reference evidence="2 3" key="1">
    <citation type="journal article" date="2005" name="PLoS Biol.">
        <title>The genomes of Oryza sativa: a history of duplications.</title>
        <authorList>
            <person name="Yu J."/>
            <person name="Wang J."/>
            <person name="Lin W."/>
            <person name="Li S."/>
            <person name="Li H."/>
            <person name="Zhou J."/>
            <person name="Ni P."/>
            <person name="Dong W."/>
            <person name="Hu S."/>
            <person name="Zeng C."/>
            <person name="Zhang J."/>
            <person name="Zhang Y."/>
            <person name="Li R."/>
            <person name="Xu Z."/>
            <person name="Li S."/>
            <person name="Li X."/>
            <person name="Zheng H."/>
            <person name="Cong L."/>
            <person name="Lin L."/>
            <person name="Yin J."/>
            <person name="Geng J."/>
            <person name="Li G."/>
            <person name="Shi J."/>
            <person name="Liu J."/>
            <person name="Lv H."/>
            <person name="Li J."/>
            <person name="Wang J."/>
            <person name="Deng Y."/>
            <person name="Ran L."/>
            <person name="Shi X."/>
            <person name="Wang X."/>
            <person name="Wu Q."/>
            <person name="Li C."/>
            <person name="Ren X."/>
            <person name="Wang J."/>
            <person name="Wang X."/>
            <person name="Li D."/>
            <person name="Liu D."/>
            <person name="Zhang X."/>
            <person name="Ji Z."/>
            <person name="Zhao W."/>
            <person name="Sun Y."/>
            <person name="Zhang Z."/>
            <person name="Bao J."/>
            <person name="Han Y."/>
            <person name="Dong L."/>
            <person name="Ji J."/>
            <person name="Chen P."/>
            <person name="Wu S."/>
            <person name="Liu J."/>
            <person name="Xiao Y."/>
            <person name="Bu D."/>
            <person name="Tan J."/>
            <person name="Yang L."/>
            <person name="Ye C."/>
            <person name="Zhang J."/>
            <person name="Xu J."/>
            <person name="Zhou Y."/>
            <person name="Yu Y."/>
            <person name="Zhang B."/>
            <person name="Zhuang S."/>
            <person name="Wei H."/>
            <person name="Liu B."/>
            <person name="Lei M."/>
            <person name="Yu H."/>
            <person name="Li Y."/>
            <person name="Xu H."/>
            <person name="Wei S."/>
            <person name="He X."/>
            <person name="Fang L."/>
            <person name="Zhang Z."/>
            <person name="Zhang Y."/>
            <person name="Huang X."/>
            <person name="Su Z."/>
            <person name="Tong W."/>
            <person name="Li J."/>
            <person name="Tong Z."/>
            <person name="Li S."/>
            <person name="Ye J."/>
            <person name="Wang L."/>
            <person name="Fang L."/>
            <person name="Lei T."/>
            <person name="Chen C."/>
            <person name="Chen H."/>
            <person name="Xu Z."/>
            <person name="Li H."/>
            <person name="Huang H."/>
            <person name="Zhang F."/>
            <person name="Xu H."/>
            <person name="Li N."/>
            <person name="Zhao C."/>
            <person name="Li S."/>
            <person name="Dong L."/>
            <person name="Huang Y."/>
            <person name="Li L."/>
            <person name="Xi Y."/>
            <person name="Qi Q."/>
            <person name="Li W."/>
            <person name="Zhang B."/>
            <person name="Hu W."/>
            <person name="Zhang Y."/>
            <person name="Tian X."/>
            <person name="Jiao Y."/>
            <person name="Liang X."/>
            <person name="Jin J."/>
            <person name="Gao L."/>
            <person name="Zheng W."/>
            <person name="Hao B."/>
            <person name="Liu S."/>
            <person name="Wang W."/>
            <person name="Yuan L."/>
            <person name="Cao M."/>
            <person name="McDermott J."/>
            <person name="Samudrala R."/>
            <person name="Wang J."/>
            <person name="Wong G.K."/>
            <person name="Yang H."/>
        </authorList>
    </citation>
    <scope>NUCLEOTIDE SEQUENCE [LARGE SCALE GENOMIC DNA]</scope>
    <source>
        <strain evidence="3">cv. 93-11</strain>
    </source>
</reference>
<name>B8B5W9_ORYSI</name>
<organism evidence="2 3">
    <name type="scientific">Oryza sativa subsp. indica</name>
    <name type="common">Rice</name>
    <dbReference type="NCBI Taxonomy" id="39946"/>
    <lineage>
        <taxon>Eukaryota</taxon>
        <taxon>Viridiplantae</taxon>
        <taxon>Streptophyta</taxon>
        <taxon>Embryophyta</taxon>
        <taxon>Tracheophyta</taxon>
        <taxon>Spermatophyta</taxon>
        <taxon>Magnoliopsida</taxon>
        <taxon>Liliopsida</taxon>
        <taxon>Poales</taxon>
        <taxon>Poaceae</taxon>
        <taxon>BOP clade</taxon>
        <taxon>Oryzoideae</taxon>
        <taxon>Oryzeae</taxon>
        <taxon>Oryzinae</taxon>
        <taxon>Oryza</taxon>
        <taxon>Oryza sativa</taxon>
    </lineage>
</organism>
<keyword evidence="3" id="KW-1185">Reference proteome</keyword>
<dbReference type="AlphaFoldDB" id="B8B5W9"/>
<dbReference type="EMBL" id="CM000132">
    <property type="protein sequence ID" value="EEC82683.1"/>
    <property type="molecule type" value="Genomic_DNA"/>
</dbReference>
<keyword evidence="1" id="KW-0472">Membrane</keyword>
<feature type="transmembrane region" description="Helical" evidence="1">
    <location>
        <begin position="12"/>
        <end position="32"/>
    </location>
</feature>
<dbReference type="HOGENOM" id="CLU_1974204_0_0_1"/>
<feature type="transmembrane region" description="Helical" evidence="1">
    <location>
        <begin position="44"/>
        <end position="66"/>
    </location>
</feature>
<dbReference type="InterPro" id="IPR036259">
    <property type="entry name" value="MFS_trans_sf"/>
</dbReference>
<proteinExistence type="predicted"/>